<dbReference type="SUPFAM" id="SSF46785">
    <property type="entry name" value="Winged helix' DNA-binding domain"/>
    <property type="match status" value="1"/>
</dbReference>
<dbReference type="SUPFAM" id="SSF143430">
    <property type="entry name" value="TTP0101/SSO1404-like"/>
    <property type="match status" value="1"/>
</dbReference>
<reference evidence="2 3" key="1">
    <citation type="journal article" date="2016" name="Nat. Commun.">
        <title>Thousands of microbial genomes shed light on interconnected biogeochemical processes in an aquifer system.</title>
        <authorList>
            <person name="Anantharaman K."/>
            <person name="Brown C.T."/>
            <person name="Hug L.A."/>
            <person name="Sharon I."/>
            <person name="Castelle C.J."/>
            <person name="Probst A.J."/>
            <person name="Thomas B.C."/>
            <person name="Singh A."/>
            <person name="Wilkins M.J."/>
            <person name="Karaoz U."/>
            <person name="Brodie E.L."/>
            <person name="Williams K.H."/>
            <person name="Hubbard S.S."/>
            <person name="Banfield J.F."/>
        </authorList>
    </citation>
    <scope>NUCLEOTIDE SEQUENCE [LARGE SCALE GENOMIC DNA]</scope>
</reference>
<dbReference type="Gene3D" id="3.30.70.2650">
    <property type="match status" value="1"/>
</dbReference>
<dbReference type="InterPro" id="IPR036390">
    <property type="entry name" value="WH_DNA-bd_sf"/>
</dbReference>
<sequence>MEKKKIRATKIAITVLKVIAVAGLLTMAVCAPNALQALKIFDKRRRQTGQINLVLKRLIRQKLVRAFDERDKQCVKLTKKGEQYLAEYEDGHKKFPKPKRWDGKYRILIFDIWERRRRVRDELREWLRRFGFLHLQDSVWVYPYDCEEIVSLLKTRFRVGGGLLYIVAESIENDRWLRRGFDLPA</sequence>
<dbReference type="InterPro" id="IPR036388">
    <property type="entry name" value="WH-like_DNA-bd_sf"/>
</dbReference>
<gene>
    <name evidence="2" type="ORF">A3F25_00780</name>
</gene>
<evidence type="ECO:0000313" key="3">
    <source>
        <dbReference type="Proteomes" id="UP000177478"/>
    </source>
</evidence>
<accession>A0A1F8G256</accession>
<feature type="domain" description="Transcriptional repressor PaaX-like central Cas2-like" evidence="1">
    <location>
        <begin position="99"/>
        <end position="171"/>
    </location>
</feature>
<dbReference type="PANTHER" id="PTHR30319:SF1">
    <property type="entry name" value="TRANSCRIPTIONAL REPRESSOR PAAX"/>
    <property type="match status" value="1"/>
</dbReference>
<dbReference type="STRING" id="1802689.A3F25_00780"/>
<dbReference type="Pfam" id="PF20803">
    <property type="entry name" value="PaaX_M"/>
    <property type="match status" value="1"/>
</dbReference>
<evidence type="ECO:0000259" key="1">
    <source>
        <dbReference type="Pfam" id="PF20803"/>
    </source>
</evidence>
<name>A0A1F8G256_9BACT</name>
<dbReference type="PANTHER" id="PTHR30319">
    <property type="entry name" value="PHENYLACETIC ACID REGULATOR-RELATED TRANSCRIPTIONAL REPRESSOR"/>
    <property type="match status" value="1"/>
</dbReference>
<protein>
    <recommendedName>
        <fullName evidence="1">Transcriptional repressor PaaX-like central Cas2-like domain-containing protein</fullName>
    </recommendedName>
</protein>
<proteinExistence type="predicted"/>
<organism evidence="2 3">
    <name type="scientific">Candidatus Yanofskybacteria bacterium RIFCSPHIGHO2_12_FULL_45_19b</name>
    <dbReference type="NCBI Taxonomy" id="1802689"/>
    <lineage>
        <taxon>Bacteria</taxon>
        <taxon>Candidatus Yanofskyibacteriota</taxon>
    </lineage>
</organism>
<comment type="caution">
    <text evidence="2">The sequence shown here is derived from an EMBL/GenBank/DDBJ whole genome shotgun (WGS) entry which is preliminary data.</text>
</comment>
<dbReference type="AlphaFoldDB" id="A0A1F8G256"/>
<dbReference type="EMBL" id="MGKD01000017">
    <property type="protein sequence ID" value="OGN19413.1"/>
    <property type="molecule type" value="Genomic_DNA"/>
</dbReference>
<dbReference type="Gene3D" id="1.10.10.10">
    <property type="entry name" value="Winged helix-like DNA-binding domain superfamily/Winged helix DNA-binding domain"/>
    <property type="match status" value="1"/>
</dbReference>
<dbReference type="InterPro" id="IPR048846">
    <property type="entry name" value="PaaX-like_central"/>
</dbReference>
<dbReference type="GO" id="GO:0006351">
    <property type="term" value="P:DNA-templated transcription"/>
    <property type="evidence" value="ECO:0007669"/>
    <property type="project" value="TreeGrafter"/>
</dbReference>
<evidence type="ECO:0000313" key="2">
    <source>
        <dbReference type="EMBL" id="OGN19413.1"/>
    </source>
</evidence>
<dbReference type="Proteomes" id="UP000177478">
    <property type="component" value="Unassembled WGS sequence"/>
</dbReference>